<evidence type="ECO:0000256" key="5">
    <source>
        <dbReference type="SAM" id="MobiDB-lite"/>
    </source>
</evidence>
<keyword evidence="3" id="KW-0677">Repeat</keyword>
<feature type="compositionally biased region" description="Polar residues" evidence="5">
    <location>
        <begin position="1950"/>
        <end position="1969"/>
    </location>
</feature>
<evidence type="ECO:0000256" key="2">
    <source>
        <dbReference type="ARBA" id="ARBA00022525"/>
    </source>
</evidence>
<dbReference type="InterPro" id="IPR056823">
    <property type="entry name" value="TEN-like_YD-shell"/>
</dbReference>
<dbReference type="GO" id="GO:0005576">
    <property type="term" value="C:extracellular region"/>
    <property type="evidence" value="ECO:0007669"/>
    <property type="project" value="UniProtKB-SubCell"/>
</dbReference>
<feature type="compositionally biased region" description="Gly residues" evidence="5">
    <location>
        <begin position="1906"/>
        <end position="1916"/>
    </location>
</feature>
<feature type="region of interest" description="Disordered" evidence="5">
    <location>
        <begin position="1884"/>
        <end position="1971"/>
    </location>
</feature>
<dbReference type="RefSeq" id="WP_369276479.1">
    <property type="nucleotide sequence ID" value="NZ_CP163432.1"/>
</dbReference>
<dbReference type="PANTHER" id="PTHR32305">
    <property type="match status" value="1"/>
</dbReference>
<dbReference type="Pfam" id="PF25023">
    <property type="entry name" value="TEN_YD-shell"/>
    <property type="match status" value="1"/>
</dbReference>
<dbReference type="NCBIfam" id="TIGR03696">
    <property type="entry name" value="Rhs_assc_core"/>
    <property type="match status" value="1"/>
</dbReference>
<dbReference type="Gene3D" id="2.180.10.10">
    <property type="entry name" value="RHS repeat-associated core"/>
    <property type="match status" value="2"/>
</dbReference>
<evidence type="ECO:0000259" key="6">
    <source>
        <dbReference type="Pfam" id="PF25023"/>
    </source>
</evidence>
<feature type="region of interest" description="Disordered" evidence="5">
    <location>
        <begin position="1755"/>
        <end position="1778"/>
    </location>
</feature>
<dbReference type="InterPro" id="IPR050708">
    <property type="entry name" value="T6SS_VgrG/RHS"/>
</dbReference>
<comment type="subcellular location">
    <subcellularLocation>
        <location evidence="1">Secreted</location>
    </subcellularLocation>
</comment>
<dbReference type="InterPro" id="IPR022385">
    <property type="entry name" value="Rhs_assc_core"/>
</dbReference>
<keyword evidence="4" id="KW-0843">Virulence</keyword>
<evidence type="ECO:0000256" key="3">
    <source>
        <dbReference type="ARBA" id="ARBA00022737"/>
    </source>
</evidence>
<proteinExistence type="predicted"/>
<evidence type="ECO:0000313" key="7">
    <source>
        <dbReference type="EMBL" id="XDQ16584.1"/>
    </source>
</evidence>
<feature type="region of interest" description="Disordered" evidence="5">
    <location>
        <begin position="1395"/>
        <end position="1414"/>
    </location>
</feature>
<sequence length="2130" mass="229765">MGGLVGAASVSATGTAGYEIPLRVVPGRGGLQPNLSLSYSSQAGNGQLGMGFTLTGLSQISRCPKTLATEPMTQGVQLGDSDLFCLNGQRLIGIGAGAYGADGKEYRTLPDTHMRVKSFRAAGTPASVKGPTTFQVWGPDGRVETYAANGDAAQVQTSTGSANTAWPISQVKDRSGNTIQFEYGKRTVSASNASEVERWIDKISYGRVGKMDRQVRFQYGDTRPDKRFGYALGQPRESTKRLETVTMSLLSGPEWKQARQYTLSYENSGPASASKLAKVRECGANDSECRRDTILSWTLGSDGFLPGKEQTTTSGAALVPSSVNSQVVAADFTGDGRTDVAWPEASGWKYLKAQATSGQQVYTQVTDGPSNSAGTGVKAWPLDYDKDGRMDLLPRDAVNAASTWKPLVTRPSGNVLRATTPFTGGFNQGGGAEGAIPGDFDGDGYQDVLQFQQLSSTSWKWTWRKNTGTVSSSIDDTTAPIDDKAFSDTLPVAGLGSEHPAGLTVADVFGDGRDQVLFNDDGQMYARDVAKGTTAQISLPAKVLQLDKQWLDLNGDGLVDLLTNGSSDGVKKAELFYWLNTGRGFTGAKASGVTAGEHAFANALVVDDNGDGRGELLVPRLAGGAQFEPLYAGLDAIRSASSAPGALSFTRTATTINFNAMSKSVYERQGPRLVDADGDGLSDVLLVERPPAGTTGSPALKLFLHKTDGGAAGDQQDLLWRVYEGNHFPKGALDELPATLEFRYAPLTDAAVYSRGNCPRATGLACMSGGSYVVKQMRRDSGIDDDTVMMSDYFYREGRTDKFGRGTLGFTERKVTTYPSSDSSRSVVERSFYTNTKRHKDPALEQRWMIHKLSGNRQRLEHTESDWDIKGSNLVFFNYVSKTRQRSYEFPAITNLTSMTPGAFEALGKEPFRSVTTSVKDMDEYGNAHRTYTHAVSAPKVRENSRTVLFTPDVDAANWLVRRPQKVVTMDQAIDPATGTLGKQQIRTRAYTYEGSTDRIDTVKSYASDAAPGRQLKTAFDYEDGNVIRRTSTDLADGTVRETTYAYDDLGYPHAVQNGRQHTSYTGYDPVLGVLKVAVDANGLRTDHTYDTLGRLVKTRLPSGAERTVGYSLVEAGEENLVQAEVKDGTGAVTQTVVDRLGRPVTERFKGFDNTMRQQTLSYTPQGMRASMSTVHPVGTPPAQVDKTTYSYDDAGRLVKQRDPDSAAPRTWEYSELTTTYTDARGNIKTTTVDHNDMVVGQVDDDNTSGPPTRVYRYGPFGTLLSTRSTSSDKTETTYTYDDQGALLSSTDGDRGAMTYGYNAFGEVTSTTDAKGRHTAFTYDVLGRETLRATTDKNGVSTSTATRTWDTVSGRTWRGALMQVTSDDRVTPAARGVVTTDYAYDSLGRPDYVSQTQPANASPNAPKETLTTNFDHDSYDRLTSVGYPKMKGQSQHTQVTYNYGPAATTNGRLSSVQSGTETLWTAKDFDSQDRLVKEQAGDGTVTSQTLDWSGQVLNRSVVTHSTDINPNTSLFAETYTYDDENNLKTRTQGPVTEEFTYDPLNRLATAKTRNPSTGQVFQTDDWHYDKLGNIISSELRGTYAYGNPARPHLVTQVSGGLFGTRTYGYDEVGNQTSRPGATVTYNDLNLPATHTPTSGTTTAFLYDGNGERIRKTGSQSTITYLPGLYERHQSGTNTDHRLLVKAEGRTVATLAYRETADAATVTKQPTLYTHTDHLGSPRLITKHTGPTSSFAAAVVEKRSYDALGKLRNPDLTRGDDQYTTGIQPRTLHQGYTGHDEDDELNLVNMRARLYDPTLGRFTTPDTIATGANPTQAYNRYAYVSNNPLKYTDPTGHQECSGSNCNIPECPVDVSGCGGNTGQGGTTDSDPCAQPGAPCADNVTIYGNPHDAQDDVTAPGAGDPNGADGGAGEGCSGPGCNAPDDDNDPNQDRSDCEPLCRDNFGYKEPASSPTQTNNVTPADTNGNQAPTDIGGNAERSLWGEVNDYLEYLAFFGNPPQRSAEDDTLFLEIGGGVGMAMAGTFGKSNAAIFRGSRGGAAPSFAARPGEFRVDPKTGFVRETHGVSVFNNAGSVASKGFTPHRIDPSSFPSTLRVIQRGSNSAHYEIVPAPGANLTPEQFAAELAKIKTLP</sequence>
<gene>
    <name evidence="7" type="ORF">AB5J55_43675</name>
</gene>
<dbReference type="PANTHER" id="PTHR32305:SF15">
    <property type="entry name" value="PROTEIN RHSA-RELATED"/>
    <property type="match status" value="1"/>
</dbReference>
<dbReference type="InterPro" id="IPR003284">
    <property type="entry name" value="Sal_SpvB"/>
</dbReference>
<evidence type="ECO:0000256" key="4">
    <source>
        <dbReference type="ARBA" id="ARBA00023026"/>
    </source>
</evidence>
<accession>A0AB39NF82</accession>
<dbReference type="NCBIfam" id="TIGR01643">
    <property type="entry name" value="YD_repeat_2x"/>
    <property type="match status" value="2"/>
</dbReference>
<dbReference type="Pfam" id="PF05593">
    <property type="entry name" value="RHS_repeat"/>
    <property type="match status" value="1"/>
</dbReference>
<dbReference type="GO" id="GO:0005737">
    <property type="term" value="C:cytoplasm"/>
    <property type="evidence" value="ECO:0007669"/>
    <property type="project" value="InterPro"/>
</dbReference>
<feature type="compositionally biased region" description="Basic and acidic residues" evidence="5">
    <location>
        <begin position="1929"/>
        <end position="1939"/>
    </location>
</feature>
<reference evidence="7" key="1">
    <citation type="submission" date="2024-07" db="EMBL/GenBank/DDBJ databases">
        <authorList>
            <person name="Yu S.T."/>
        </authorList>
    </citation>
    <scope>NUCLEOTIDE SEQUENCE</scope>
    <source>
        <strain evidence="7">R11</strain>
    </source>
</reference>
<dbReference type="EMBL" id="CP163432">
    <property type="protein sequence ID" value="XDQ16584.1"/>
    <property type="molecule type" value="Genomic_DNA"/>
</dbReference>
<dbReference type="InterPro" id="IPR031325">
    <property type="entry name" value="RHS_repeat"/>
</dbReference>
<feature type="compositionally biased region" description="Polar residues" evidence="5">
    <location>
        <begin position="1395"/>
        <end position="1413"/>
    </location>
</feature>
<dbReference type="SUPFAM" id="SSF69318">
    <property type="entry name" value="Integrin alpha N-terminal domain"/>
    <property type="match status" value="2"/>
</dbReference>
<dbReference type="InterPro" id="IPR028994">
    <property type="entry name" value="Integrin_alpha_N"/>
</dbReference>
<feature type="domain" description="Teneurin-like YD-shell" evidence="6">
    <location>
        <begin position="1559"/>
        <end position="1827"/>
    </location>
</feature>
<dbReference type="Pfam" id="PF03534">
    <property type="entry name" value="SpvB"/>
    <property type="match status" value="1"/>
</dbReference>
<keyword evidence="2" id="KW-0964">Secreted</keyword>
<name>A0AB39NF82_9ACTN</name>
<protein>
    <submittedName>
        <fullName evidence="7">RHS repeat-associated core domain-containing protein</fullName>
    </submittedName>
</protein>
<dbReference type="InterPro" id="IPR006530">
    <property type="entry name" value="YD"/>
</dbReference>
<organism evidence="7">
    <name type="scientific">Streptomyces sp. R11</name>
    <dbReference type="NCBI Taxonomy" id="3238625"/>
    <lineage>
        <taxon>Bacteria</taxon>
        <taxon>Bacillati</taxon>
        <taxon>Actinomycetota</taxon>
        <taxon>Actinomycetes</taxon>
        <taxon>Kitasatosporales</taxon>
        <taxon>Streptomycetaceae</taxon>
        <taxon>Streptomyces</taxon>
    </lineage>
</organism>
<evidence type="ECO:0000256" key="1">
    <source>
        <dbReference type="ARBA" id="ARBA00004613"/>
    </source>
</evidence>